<keyword evidence="3" id="KW-0862">Zinc</keyword>
<feature type="compositionally biased region" description="Basic and acidic residues" evidence="5">
    <location>
        <begin position="81"/>
        <end position="94"/>
    </location>
</feature>
<keyword evidence="1" id="KW-0479">Metal-binding</keyword>
<evidence type="ECO:0000259" key="7">
    <source>
        <dbReference type="PROSITE" id="PS50181"/>
    </source>
</evidence>
<dbReference type="SUPFAM" id="SSF90209">
    <property type="entry name" value="Ran binding protein zinc finger-like"/>
    <property type="match status" value="1"/>
</dbReference>
<keyword evidence="6" id="KW-0812">Transmembrane</keyword>
<reference evidence="9 10" key="1">
    <citation type="journal article" date="2013" name="Genome Biol.">
        <title>Genome of Acanthamoeba castellanii highlights extensive lateral gene transfer and early evolution of tyrosine kinase signaling.</title>
        <authorList>
            <person name="Clarke M."/>
            <person name="Lohan A.J."/>
            <person name="Liu B."/>
            <person name="Lagkouvardos I."/>
            <person name="Roy S."/>
            <person name="Zafar N."/>
            <person name="Bertelli C."/>
            <person name="Schilde C."/>
            <person name="Kianianmomeni A."/>
            <person name="Burglin T.R."/>
            <person name="Frech C."/>
            <person name="Turcotte B."/>
            <person name="Kopec K.O."/>
            <person name="Synnott J.M."/>
            <person name="Choo C."/>
            <person name="Paponov I."/>
            <person name="Finkler A."/>
            <person name="Soon Heng Tan C."/>
            <person name="Hutchins A.P."/>
            <person name="Weinmeier T."/>
            <person name="Rattei T."/>
            <person name="Chu J.S."/>
            <person name="Gimenez G."/>
            <person name="Irimia M."/>
            <person name="Rigden D.J."/>
            <person name="Fitzpatrick D.A."/>
            <person name="Lorenzo-Morales J."/>
            <person name="Bateman A."/>
            <person name="Chiu C.H."/>
            <person name="Tang P."/>
            <person name="Hegemann P."/>
            <person name="Fromm H."/>
            <person name="Raoult D."/>
            <person name="Greub G."/>
            <person name="Miranda-Saavedra D."/>
            <person name="Chen N."/>
            <person name="Nash P."/>
            <person name="Ginger M.L."/>
            <person name="Horn M."/>
            <person name="Schaap P."/>
            <person name="Caler L."/>
            <person name="Loftus B."/>
        </authorList>
    </citation>
    <scope>NUCLEOTIDE SEQUENCE [LARGE SCALE GENOMIC DNA]</scope>
    <source>
        <strain evidence="9 10">Neff</strain>
    </source>
</reference>
<evidence type="ECO:0000256" key="2">
    <source>
        <dbReference type="ARBA" id="ARBA00022771"/>
    </source>
</evidence>
<evidence type="ECO:0000256" key="4">
    <source>
        <dbReference type="PROSITE-ProRule" id="PRU00322"/>
    </source>
</evidence>
<dbReference type="GO" id="GO:0008270">
    <property type="term" value="F:zinc ion binding"/>
    <property type="evidence" value="ECO:0007669"/>
    <property type="project" value="UniProtKB-KW"/>
</dbReference>
<evidence type="ECO:0000256" key="1">
    <source>
        <dbReference type="ARBA" id="ARBA00022723"/>
    </source>
</evidence>
<dbReference type="VEuPathDB" id="AmoebaDB:ACA1_399490"/>
<dbReference type="PROSITE" id="PS50199">
    <property type="entry name" value="ZF_RANBP2_2"/>
    <property type="match status" value="1"/>
</dbReference>
<protein>
    <submittedName>
        <fullName evidence="9">Zinc finger domain containing protein</fullName>
    </submittedName>
</protein>
<evidence type="ECO:0000256" key="5">
    <source>
        <dbReference type="SAM" id="MobiDB-lite"/>
    </source>
</evidence>
<evidence type="ECO:0000259" key="8">
    <source>
        <dbReference type="PROSITE" id="PS50199"/>
    </source>
</evidence>
<dbReference type="GO" id="GO:0009116">
    <property type="term" value="P:nucleoside metabolic process"/>
    <property type="evidence" value="ECO:0007669"/>
    <property type="project" value="InterPro"/>
</dbReference>
<feature type="compositionally biased region" description="Acidic residues" evidence="5">
    <location>
        <begin position="1"/>
        <end position="16"/>
    </location>
</feature>
<dbReference type="EMBL" id="KB008145">
    <property type="protein sequence ID" value="ELR11921.1"/>
    <property type="molecule type" value="Genomic_DNA"/>
</dbReference>
<dbReference type="SMART" id="SM00547">
    <property type="entry name" value="ZnF_RBZ"/>
    <property type="match status" value="1"/>
</dbReference>
<dbReference type="GeneID" id="14912438"/>
<feature type="compositionally biased region" description="Basic and acidic residues" evidence="5">
    <location>
        <begin position="29"/>
        <end position="38"/>
    </location>
</feature>
<dbReference type="KEGG" id="acan:ACA1_399490"/>
<evidence type="ECO:0000256" key="3">
    <source>
        <dbReference type="ARBA" id="ARBA00022833"/>
    </source>
</evidence>
<keyword evidence="6" id="KW-0472">Membrane</keyword>
<feature type="compositionally biased region" description="Pro residues" evidence="5">
    <location>
        <begin position="557"/>
        <end position="567"/>
    </location>
</feature>
<feature type="domain" description="RanBP2-type" evidence="8">
    <location>
        <begin position="392"/>
        <end position="424"/>
    </location>
</feature>
<dbReference type="InterPro" id="IPR036047">
    <property type="entry name" value="F-box-like_dom_sf"/>
</dbReference>
<gene>
    <name evidence="9" type="ORF">ACA1_399490</name>
</gene>
<organism evidence="9 10">
    <name type="scientific">Acanthamoeba castellanii (strain ATCC 30010 / Neff)</name>
    <dbReference type="NCBI Taxonomy" id="1257118"/>
    <lineage>
        <taxon>Eukaryota</taxon>
        <taxon>Amoebozoa</taxon>
        <taxon>Discosea</taxon>
        <taxon>Longamoebia</taxon>
        <taxon>Centramoebida</taxon>
        <taxon>Acanthamoebidae</taxon>
        <taxon>Acanthamoeba</taxon>
    </lineage>
</organism>
<accession>L8GIB2</accession>
<dbReference type="Proteomes" id="UP000011083">
    <property type="component" value="Unassembled WGS sequence"/>
</dbReference>
<dbReference type="InterPro" id="IPR001810">
    <property type="entry name" value="F-box_dom"/>
</dbReference>
<dbReference type="AlphaFoldDB" id="L8GIB2"/>
<dbReference type="SUPFAM" id="SSF51197">
    <property type="entry name" value="Clavaminate synthase-like"/>
    <property type="match status" value="1"/>
</dbReference>
<evidence type="ECO:0000313" key="10">
    <source>
        <dbReference type="Proteomes" id="UP000011083"/>
    </source>
</evidence>
<dbReference type="CDD" id="cd09917">
    <property type="entry name" value="F-box_SF"/>
    <property type="match status" value="1"/>
</dbReference>
<dbReference type="Pfam" id="PF00641">
    <property type="entry name" value="Zn_ribbon_RanBP"/>
    <property type="match status" value="1"/>
</dbReference>
<feature type="transmembrane region" description="Helical" evidence="6">
    <location>
        <begin position="672"/>
        <end position="693"/>
    </location>
</feature>
<dbReference type="InterPro" id="IPR036443">
    <property type="entry name" value="Znf_RanBP2_sf"/>
</dbReference>
<dbReference type="PROSITE" id="PS01358">
    <property type="entry name" value="ZF_RANBP2_1"/>
    <property type="match status" value="1"/>
</dbReference>
<evidence type="ECO:0000313" key="9">
    <source>
        <dbReference type="EMBL" id="ELR11921.1"/>
    </source>
</evidence>
<feature type="domain" description="F-box" evidence="7">
    <location>
        <begin position="160"/>
        <end position="206"/>
    </location>
</feature>
<keyword evidence="6" id="KW-1133">Transmembrane helix</keyword>
<proteinExistence type="predicted"/>
<feature type="region of interest" description="Disordered" evidence="5">
    <location>
        <begin position="427"/>
        <end position="467"/>
    </location>
</feature>
<feature type="compositionally biased region" description="Low complexity" evidence="5">
    <location>
        <begin position="43"/>
        <end position="53"/>
    </location>
</feature>
<dbReference type="SUPFAM" id="SSF53167">
    <property type="entry name" value="Purine and uridine phosphorylases"/>
    <property type="match status" value="1"/>
</dbReference>
<dbReference type="Pfam" id="PF01048">
    <property type="entry name" value="PNP_UDP_1"/>
    <property type="match status" value="1"/>
</dbReference>
<dbReference type="PROSITE" id="PS50181">
    <property type="entry name" value="FBOX"/>
    <property type="match status" value="1"/>
</dbReference>
<dbReference type="GO" id="GO:0003824">
    <property type="term" value="F:catalytic activity"/>
    <property type="evidence" value="ECO:0007669"/>
    <property type="project" value="InterPro"/>
</dbReference>
<dbReference type="Gene3D" id="2.30.30.380">
    <property type="entry name" value="Zn-finger domain of Sec23/24"/>
    <property type="match status" value="1"/>
</dbReference>
<dbReference type="InterPro" id="IPR001876">
    <property type="entry name" value="Znf_RanBP2"/>
</dbReference>
<feature type="transmembrane region" description="Helical" evidence="6">
    <location>
        <begin position="353"/>
        <end position="375"/>
    </location>
</feature>
<feature type="compositionally biased region" description="Basic residues" evidence="5">
    <location>
        <begin position="58"/>
        <end position="69"/>
    </location>
</feature>
<dbReference type="Gene3D" id="1.20.1280.50">
    <property type="match status" value="1"/>
</dbReference>
<sequence length="906" mass="99672">MEMDISEEVSGAEEGEASSSRNSDDKEETEAKGAEEKQPQQSAVPDAAPPDGVDAPRKKPNTKKTKHKKTLNDVCMPMRQQAERESGQREHGDQTGEAATAPPGNDTKLKGSRKKAKKLHKAMEAGKAKEAVRDSSSISAETVATVTMGGREEEEEESATIGLLDLPEEVLLGVLSFLAPLDLVLVSQACRLLQLLSREPTILRALREHHRIHKGKKRARLQPLFVHPAYYALEQPRYTLKQLESLETPSVVLDRLVEDGFFFLSLDEADLQIVRDMKAAASRFLASSEGLDAMSRRSMLYLKTSAAGYAEAPEINSFQTTVTHHRWFPWPDATDEDKAVATRYWRLMGRITVVLLTNLAKHLGIPMSVMELLLFSRKKVMHRYGDDSFLASDSVHVQWSCELCTLLNPGTRRTCAACQGPRPLARPEAVSADQVESEQTHGDGQQPRPLNEAATKETAETTAETIGSPFTREKVVAVTDEELDRLLAPTLKFYRFREIEKRRKDGWRGRDGSLRVFSAMTPRGANPAAAAAAADVVDVDHGLGAGDGMIHLLEEPTPLPLPPPLPQPTREDAQHQQHQQQSTGEQQRRKRKADFSTQLNMMPCNAMYSDSDMSSRSDDLARMRHRFEGSEDEAILADVSYWNGPMPLTKHERRERDRRDKRKRRIKKAKKVALTTAFVAAVPVTIVTAPIWLPIGKDCPPVLASHTQLYLAPWMDPALKVEMVGETGAVVSTLMLLDGGFEPDLLVSAGTVGGWSDRFNVGDVGLCAGGQSIPYSDRNISANAGYQAYGWGHFPCTAVVPDEVLAAAGVRPALIATHHSFVAPPDEAARLTAWGVDMVEQEGAAVAQQALFYGVPFMKVGGVVNSYALPHQNCAADLFFSCWKNTASKVANTTISIIKQVVHHNI</sequence>
<dbReference type="SUPFAM" id="SSF81383">
    <property type="entry name" value="F-box domain"/>
    <property type="match status" value="1"/>
</dbReference>
<feature type="region of interest" description="Disordered" evidence="5">
    <location>
        <begin position="548"/>
        <end position="599"/>
    </location>
</feature>
<dbReference type="Gene3D" id="3.40.50.1580">
    <property type="entry name" value="Nucleoside phosphorylase domain"/>
    <property type="match status" value="1"/>
</dbReference>
<feature type="region of interest" description="Disordered" evidence="5">
    <location>
        <begin position="1"/>
        <end position="115"/>
    </location>
</feature>
<keyword evidence="10" id="KW-1185">Reference proteome</keyword>
<keyword evidence="2 4" id="KW-0863">Zinc-finger</keyword>
<name>L8GIB2_ACACF</name>
<feature type="region of interest" description="Disordered" evidence="5">
    <location>
        <begin position="646"/>
        <end position="666"/>
    </location>
</feature>
<dbReference type="InterPro" id="IPR000845">
    <property type="entry name" value="Nucleoside_phosphorylase_d"/>
</dbReference>
<evidence type="ECO:0000256" key="6">
    <source>
        <dbReference type="SAM" id="Phobius"/>
    </source>
</evidence>
<dbReference type="RefSeq" id="XP_004333934.1">
    <property type="nucleotide sequence ID" value="XM_004333886.1"/>
</dbReference>
<dbReference type="InterPro" id="IPR035994">
    <property type="entry name" value="Nucleoside_phosphorylase_sf"/>
</dbReference>
<feature type="compositionally biased region" description="Basic and acidic residues" evidence="5">
    <location>
        <begin position="649"/>
        <end position="658"/>
    </location>
</feature>
<dbReference type="Pfam" id="PF12937">
    <property type="entry name" value="F-box-like"/>
    <property type="match status" value="1"/>
</dbReference>